<dbReference type="Gene3D" id="1.10.260.40">
    <property type="entry name" value="lambda repressor-like DNA-binding domains"/>
    <property type="match status" value="1"/>
</dbReference>
<dbReference type="GO" id="GO:0005829">
    <property type="term" value="C:cytosol"/>
    <property type="evidence" value="ECO:0007669"/>
    <property type="project" value="TreeGrafter"/>
</dbReference>
<accession>A0A7K3RMK0</accession>
<dbReference type="GO" id="GO:0003700">
    <property type="term" value="F:DNA-binding transcription factor activity"/>
    <property type="evidence" value="ECO:0007669"/>
    <property type="project" value="TreeGrafter"/>
</dbReference>
<dbReference type="Pfam" id="PF13560">
    <property type="entry name" value="HTH_31"/>
    <property type="match status" value="1"/>
</dbReference>
<evidence type="ECO:0000313" key="5">
    <source>
        <dbReference type="Proteomes" id="UP000470951"/>
    </source>
</evidence>
<protein>
    <submittedName>
        <fullName evidence="4">Helix-turn-helix transcriptional regulator</fullName>
    </submittedName>
</protein>
<dbReference type="SUPFAM" id="SSF47413">
    <property type="entry name" value="lambda repressor-like DNA-binding domains"/>
    <property type="match status" value="1"/>
</dbReference>
<dbReference type="Proteomes" id="UP000470951">
    <property type="component" value="Unassembled WGS sequence"/>
</dbReference>
<feature type="region of interest" description="Disordered" evidence="2">
    <location>
        <begin position="1"/>
        <end position="36"/>
    </location>
</feature>
<feature type="region of interest" description="Disordered" evidence="2">
    <location>
        <begin position="100"/>
        <end position="123"/>
    </location>
</feature>
<dbReference type="CDD" id="cd00093">
    <property type="entry name" value="HTH_XRE"/>
    <property type="match status" value="1"/>
</dbReference>
<dbReference type="InterPro" id="IPR010982">
    <property type="entry name" value="Lambda_DNA-bd_dom_sf"/>
</dbReference>
<reference evidence="4 5" key="1">
    <citation type="submission" date="2020-01" db="EMBL/GenBank/DDBJ databases">
        <title>Insect and environment-associated Actinomycetes.</title>
        <authorList>
            <person name="Currrie C."/>
            <person name="Chevrette M."/>
            <person name="Carlson C."/>
            <person name="Stubbendieck R."/>
            <person name="Wendt-Pienkowski E."/>
        </authorList>
    </citation>
    <scope>NUCLEOTIDE SEQUENCE [LARGE SCALE GENOMIC DNA]</scope>
    <source>
        <strain evidence="4 5">SID7903</strain>
    </source>
</reference>
<gene>
    <name evidence="4" type="ORF">G3I58_36330</name>
</gene>
<sequence>MARATVSHLGVRRAAQGPDRSTLGERPDDGGVLTDLPALPTGALVRAARRRDGRPQAAVAGLCGISTDYLSQIERGRKKPSGDVLARLAAELGVAVGTLLGDDDAPPAKTGPAKTGPAKTGPAVTGGAAVVQALLQRKDTSLRPAPVHGLRDRVEQAWKVWQTSPTRFSEAEALLPGLIRDVEGTVRALRTGTDAGERREALRVAADLYGLLRSYCRRIGRLDLSLMVADRALRAAEDADDPLRIAAAQWNLGHVLLSQPGREQEAAGVAMDASRDLATVVDSPAVAAMRGALELVVVVADARGRRPWEARDRLTAGALPLARRSGESNVLWTVFGPTNVALHALSVEMTAGDAVEGLRLADEIDVSSLPSRERQFTFGLEVARCYDLRRDDAAVLVHLLDLEELAPEDLERSPLGRQLVVDLMHRARPTYRRQVTGIAERLHLV</sequence>
<proteinExistence type="predicted"/>
<dbReference type="GO" id="GO:0003677">
    <property type="term" value="F:DNA binding"/>
    <property type="evidence" value="ECO:0007669"/>
    <property type="project" value="UniProtKB-KW"/>
</dbReference>
<name>A0A7K3RMK0_STRAQ</name>
<comment type="caution">
    <text evidence="4">The sequence shown here is derived from an EMBL/GenBank/DDBJ whole genome shotgun (WGS) entry which is preliminary data.</text>
</comment>
<dbReference type="PROSITE" id="PS50943">
    <property type="entry name" value="HTH_CROC1"/>
    <property type="match status" value="1"/>
</dbReference>
<dbReference type="PANTHER" id="PTHR46797:SF1">
    <property type="entry name" value="METHYLPHOSPHONATE SYNTHASE"/>
    <property type="match status" value="1"/>
</dbReference>
<evidence type="ECO:0000313" key="4">
    <source>
        <dbReference type="EMBL" id="NEC03408.1"/>
    </source>
</evidence>
<dbReference type="EMBL" id="JAAGMS010000400">
    <property type="protein sequence ID" value="NEC03408.1"/>
    <property type="molecule type" value="Genomic_DNA"/>
</dbReference>
<evidence type="ECO:0000259" key="3">
    <source>
        <dbReference type="PROSITE" id="PS50943"/>
    </source>
</evidence>
<dbReference type="InterPro" id="IPR050807">
    <property type="entry name" value="TransReg_Diox_bact_type"/>
</dbReference>
<keyword evidence="1" id="KW-0238">DNA-binding</keyword>
<evidence type="ECO:0000256" key="2">
    <source>
        <dbReference type="SAM" id="MobiDB-lite"/>
    </source>
</evidence>
<dbReference type="SMART" id="SM00530">
    <property type="entry name" value="HTH_XRE"/>
    <property type="match status" value="1"/>
</dbReference>
<dbReference type="PANTHER" id="PTHR46797">
    <property type="entry name" value="HTH-TYPE TRANSCRIPTIONAL REGULATOR"/>
    <property type="match status" value="1"/>
</dbReference>
<feature type="domain" description="HTH cro/C1-type" evidence="3">
    <location>
        <begin position="45"/>
        <end position="99"/>
    </location>
</feature>
<dbReference type="InterPro" id="IPR001387">
    <property type="entry name" value="Cro/C1-type_HTH"/>
</dbReference>
<evidence type="ECO:0000256" key="1">
    <source>
        <dbReference type="ARBA" id="ARBA00023125"/>
    </source>
</evidence>
<dbReference type="AlphaFoldDB" id="A0A7K3RMK0"/>
<organism evidence="4 5">
    <name type="scientific">Streptomyces anulatus</name>
    <name type="common">Streptomyces chrysomallus</name>
    <dbReference type="NCBI Taxonomy" id="1892"/>
    <lineage>
        <taxon>Bacteria</taxon>
        <taxon>Bacillati</taxon>
        <taxon>Actinomycetota</taxon>
        <taxon>Actinomycetes</taxon>
        <taxon>Kitasatosporales</taxon>
        <taxon>Streptomycetaceae</taxon>
        <taxon>Streptomyces</taxon>
    </lineage>
</organism>